<sequence>MKHFYIYSFTLAVIPLLLGLLFIWFGKKLWDNATKKNEEYQQRYTGRTTLRVIKVEKNEWEETNSNEQGPESRISVTSYTPVYEYTVNGQQYEYHTRLGSSTDQYPIGKECPGYYNPKNPADVTETLKEITGGGSHFLSLLFFGIGVLAILFALIRVWAVITLI</sequence>
<dbReference type="OrthoDB" id="2061630at2"/>
<dbReference type="Pfam" id="PF12158">
    <property type="entry name" value="DUF3592"/>
    <property type="match status" value="1"/>
</dbReference>
<accession>A0A173UWZ8</accession>
<evidence type="ECO:0000313" key="6">
    <source>
        <dbReference type="Proteomes" id="UP000286561"/>
    </source>
</evidence>
<reference evidence="4 6" key="2">
    <citation type="submission" date="2018-08" db="EMBL/GenBank/DDBJ databases">
        <title>A genome reference for cultivated species of the human gut microbiota.</title>
        <authorList>
            <person name="Zou Y."/>
            <person name="Xue W."/>
            <person name="Luo G."/>
        </authorList>
    </citation>
    <scope>NUCLEOTIDE SEQUENCE [LARGE SCALE GENOMIC DNA]</scope>
    <source>
        <strain evidence="4 6">AM48-23BH</strain>
    </source>
</reference>
<feature type="domain" description="DUF3592" evidence="2">
    <location>
        <begin position="65"/>
        <end position="123"/>
    </location>
</feature>
<dbReference type="AlphaFoldDB" id="A0A173UWZ8"/>
<dbReference type="Proteomes" id="UP000095390">
    <property type="component" value="Unassembled WGS sequence"/>
</dbReference>
<name>A0A173UWZ8_9FIRM</name>
<dbReference type="RefSeq" id="WP_022170456.1">
    <property type="nucleotide sequence ID" value="NZ_CATVSP010000042.1"/>
</dbReference>
<gene>
    <name evidence="4" type="ORF">DW972_08625</name>
    <name evidence="3" type="ORF">ERS852578_02762</name>
</gene>
<evidence type="ECO:0000256" key="1">
    <source>
        <dbReference type="SAM" id="Phobius"/>
    </source>
</evidence>
<dbReference type="Proteomes" id="UP000286561">
    <property type="component" value="Unassembled WGS sequence"/>
</dbReference>
<keyword evidence="1" id="KW-1133">Transmembrane helix</keyword>
<dbReference type="InterPro" id="IPR021994">
    <property type="entry name" value="DUF3592"/>
</dbReference>
<evidence type="ECO:0000313" key="5">
    <source>
        <dbReference type="Proteomes" id="UP000095390"/>
    </source>
</evidence>
<feature type="transmembrane region" description="Helical" evidence="1">
    <location>
        <begin position="6"/>
        <end position="26"/>
    </location>
</feature>
<evidence type="ECO:0000259" key="2">
    <source>
        <dbReference type="Pfam" id="PF12158"/>
    </source>
</evidence>
<evidence type="ECO:0000313" key="3">
    <source>
        <dbReference type="EMBL" id="CUN18920.1"/>
    </source>
</evidence>
<feature type="transmembrane region" description="Helical" evidence="1">
    <location>
        <begin position="137"/>
        <end position="161"/>
    </location>
</feature>
<evidence type="ECO:0000313" key="4">
    <source>
        <dbReference type="EMBL" id="RGZ82447.1"/>
    </source>
</evidence>
<protein>
    <submittedName>
        <fullName evidence="4">DUF3592 domain-containing protein</fullName>
    </submittedName>
    <submittedName>
        <fullName evidence="3">Protein of uncharacterized function (DUF3592)</fullName>
    </submittedName>
</protein>
<keyword evidence="1" id="KW-0472">Membrane</keyword>
<dbReference type="EMBL" id="QSEP01000048">
    <property type="protein sequence ID" value="RGZ82447.1"/>
    <property type="molecule type" value="Genomic_DNA"/>
</dbReference>
<proteinExistence type="predicted"/>
<reference evidence="3 5" key="1">
    <citation type="submission" date="2015-09" db="EMBL/GenBank/DDBJ databases">
        <authorList>
            <consortium name="Pathogen Informatics"/>
        </authorList>
    </citation>
    <scope>NUCLEOTIDE SEQUENCE [LARGE SCALE GENOMIC DNA]</scope>
    <source>
        <strain evidence="3 5">2789STDY5834966</strain>
    </source>
</reference>
<organism evidence="3 5">
    <name type="scientific">Anaerobutyricum hallii</name>
    <dbReference type="NCBI Taxonomy" id="39488"/>
    <lineage>
        <taxon>Bacteria</taxon>
        <taxon>Bacillati</taxon>
        <taxon>Bacillota</taxon>
        <taxon>Clostridia</taxon>
        <taxon>Lachnospirales</taxon>
        <taxon>Lachnospiraceae</taxon>
        <taxon>Anaerobutyricum</taxon>
    </lineage>
</organism>
<dbReference type="EMBL" id="CYYC01000049">
    <property type="protein sequence ID" value="CUN18920.1"/>
    <property type="molecule type" value="Genomic_DNA"/>
</dbReference>
<keyword evidence="1" id="KW-0812">Transmembrane</keyword>